<dbReference type="Proteomes" id="UP001162031">
    <property type="component" value="Unassembled WGS sequence"/>
</dbReference>
<accession>A0AAV0T8Q4</accession>
<feature type="signal peptide" evidence="2">
    <location>
        <begin position="1"/>
        <end position="19"/>
    </location>
</feature>
<reference evidence="3" key="1">
    <citation type="submission" date="2022-12" db="EMBL/GenBank/DDBJ databases">
        <authorList>
            <person name="Webb A."/>
        </authorList>
    </citation>
    <scope>NUCLEOTIDE SEQUENCE</scope>
    <source>
        <strain evidence="3">Hp1</strain>
    </source>
</reference>
<sequence length="273" mass="30957">MRVLYLRLFVLAALYGVHGAGASLDKPDSFQLRALRAEESHASYATDHHVAPPMKDGEPDEEERGQIWQSIQHLGVETKGLFGFRKQPSRPNTEVAAVAKVMDERGEAMRHSEAEDVENLSPEQLRTIMEAAIKMYRENPELAEANLRAMDAVEKAAQKDAAAHNKPSRRDRVFAPVKKLFTPVTKRFVSRKAKKLQEQQKFEEKVTEILRQTPQSFDKGGLKVEALRESLRVPAPEQLTTNEAVAQFFATPRAAERFIKVHEYEQYLKSHPS</sequence>
<evidence type="ECO:0000256" key="2">
    <source>
        <dbReference type="SAM" id="SignalP"/>
    </source>
</evidence>
<protein>
    <recommendedName>
        <fullName evidence="5">RxLR effector candidate protein</fullName>
    </recommendedName>
</protein>
<feature type="chain" id="PRO_5043920046" description="RxLR effector candidate protein" evidence="2">
    <location>
        <begin position="20"/>
        <end position="273"/>
    </location>
</feature>
<keyword evidence="4" id="KW-1185">Reference proteome</keyword>
<evidence type="ECO:0000313" key="3">
    <source>
        <dbReference type="EMBL" id="CAI5717061.1"/>
    </source>
</evidence>
<dbReference type="AlphaFoldDB" id="A0AAV0T8Q4"/>
<organism evidence="3 4">
    <name type="scientific">Hyaloperonospora brassicae</name>
    <name type="common">Brassica downy mildew</name>
    <name type="synonym">Peronospora brassicae</name>
    <dbReference type="NCBI Taxonomy" id="162125"/>
    <lineage>
        <taxon>Eukaryota</taxon>
        <taxon>Sar</taxon>
        <taxon>Stramenopiles</taxon>
        <taxon>Oomycota</taxon>
        <taxon>Peronosporomycetes</taxon>
        <taxon>Peronosporales</taxon>
        <taxon>Peronosporaceae</taxon>
        <taxon>Hyaloperonospora</taxon>
    </lineage>
</organism>
<name>A0AAV0T8Q4_HYABA</name>
<evidence type="ECO:0008006" key="5">
    <source>
        <dbReference type="Google" id="ProtNLM"/>
    </source>
</evidence>
<keyword evidence="2" id="KW-0732">Signal</keyword>
<evidence type="ECO:0000313" key="4">
    <source>
        <dbReference type="Proteomes" id="UP001162031"/>
    </source>
</evidence>
<proteinExistence type="predicted"/>
<evidence type="ECO:0000256" key="1">
    <source>
        <dbReference type="SAM" id="MobiDB-lite"/>
    </source>
</evidence>
<dbReference type="EMBL" id="CANTFL010000174">
    <property type="protein sequence ID" value="CAI5717061.1"/>
    <property type="molecule type" value="Genomic_DNA"/>
</dbReference>
<feature type="region of interest" description="Disordered" evidence="1">
    <location>
        <begin position="43"/>
        <end position="64"/>
    </location>
</feature>
<gene>
    <name evidence="3" type="ORF">HBR001_LOCUS1747</name>
</gene>
<comment type="caution">
    <text evidence="3">The sequence shown here is derived from an EMBL/GenBank/DDBJ whole genome shotgun (WGS) entry which is preliminary data.</text>
</comment>